<dbReference type="Proteomes" id="UP000581769">
    <property type="component" value="Unassembled WGS sequence"/>
</dbReference>
<dbReference type="GO" id="GO:0009252">
    <property type="term" value="P:peptidoglycan biosynthetic process"/>
    <property type="evidence" value="ECO:0007669"/>
    <property type="project" value="UniProtKB-UniRule"/>
</dbReference>
<dbReference type="NCBIfam" id="NF010478">
    <property type="entry name" value="PRK13903.1"/>
    <property type="match status" value="1"/>
</dbReference>
<dbReference type="AlphaFoldDB" id="A0A840IYZ9"/>
<keyword evidence="8 17" id="KW-0285">Flavoprotein</keyword>
<dbReference type="Pfam" id="PF02873">
    <property type="entry name" value="MurB_C"/>
    <property type="match status" value="1"/>
</dbReference>
<evidence type="ECO:0000256" key="10">
    <source>
        <dbReference type="ARBA" id="ARBA00022857"/>
    </source>
</evidence>
<dbReference type="InterPro" id="IPR003170">
    <property type="entry name" value="MurB"/>
</dbReference>
<comment type="catalytic activity">
    <reaction evidence="16 17">
        <text>UDP-N-acetyl-alpha-D-muramate + NADP(+) = UDP-N-acetyl-3-O-(1-carboxyvinyl)-alpha-D-glucosamine + NADPH + H(+)</text>
        <dbReference type="Rhea" id="RHEA:12248"/>
        <dbReference type="ChEBI" id="CHEBI:15378"/>
        <dbReference type="ChEBI" id="CHEBI:57783"/>
        <dbReference type="ChEBI" id="CHEBI:58349"/>
        <dbReference type="ChEBI" id="CHEBI:68483"/>
        <dbReference type="ChEBI" id="CHEBI:70757"/>
        <dbReference type="EC" id="1.3.1.98"/>
    </reaction>
</comment>
<dbReference type="PROSITE" id="PS51387">
    <property type="entry name" value="FAD_PCMH"/>
    <property type="match status" value="1"/>
</dbReference>
<dbReference type="SUPFAM" id="SSF56194">
    <property type="entry name" value="Uridine diphospho-N-Acetylenolpyruvylglucosamine reductase, MurB, C-terminal domain"/>
    <property type="match status" value="1"/>
</dbReference>
<evidence type="ECO:0000313" key="20">
    <source>
        <dbReference type="EMBL" id="MBB4686635.1"/>
    </source>
</evidence>
<dbReference type="EC" id="1.3.1.98" evidence="17"/>
<evidence type="ECO:0000256" key="6">
    <source>
        <dbReference type="ARBA" id="ARBA00022490"/>
    </source>
</evidence>
<gene>
    <name evidence="17" type="primary">murB</name>
    <name evidence="20" type="ORF">BJY18_004120</name>
</gene>
<comment type="caution">
    <text evidence="20">The sequence shown here is derived from an EMBL/GenBank/DDBJ whole genome shotgun (WGS) entry which is preliminary data.</text>
</comment>
<dbReference type="GO" id="GO:0008360">
    <property type="term" value="P:regulation of cell shape"/>
    <property type="evidence" value="ECO:0007669"/>
    <property type="project" value="UniProtKB-KW"/>
</dbReference>
<sequence length="384" mass="39183">MNTVDNGGGDAVSTTGEKATAVPRLADGTAAPRLADCTTLRLGGPARRFVHAATSEDLVAAVRDADDAGEPVLLLGGGSNLVVADDGFAGTLVRIASSGWTRDGDGDGDADGDSDGDVVEVAAGQEWDAFVAELADAGLGGLECLSGIPGSVGATPIQNVGAYGCEVAESIVSVRLYDRAAREIRTVPAGELGFGYRTSVLKGTDRGVVLSVRFRIDPSGESAPVRYAELARTLGVEIGAKVPTARAREAVLGLRRGKGMVLDPADHDTWSAGSFFTNPIVPADESAATVARITAAAGEPPQYPAEGGVKLSAAWLIDRAGFGKGHPGPGGRVSLSTKHTLALTNRGGASTADLLALARQVRDGVEARFGVRLHPEPLLIGCAL</sequence>
<comment type="cofactor">
    <cofactor evidence="1 17">
        <name>FAD</name>
        <dbReference type="ChEBI" id="CHEBI:57692"/>
    </cofactor>
</comment>
<evidence type="ECO:0000256" key="4">
    <source>
        <dbReference type="ARBA" id="ARBA00004752"/>
    </source>
</evidence>
<dbReference type="InterPro" id="IPR036635">
    <property type="entry name" value="MurB_C_sf"/>
</dbReference>
<dbReference type="InterPro" id="IPR016169">
    <property type="entry name" value="FAD-bd_PCMH_sub2"/>
</dbReference>
<evidence type="ECO:0000256" key="18">
    <source>
        <dbReference type="SAM" id="MobiDB-lite"/>
    </source>
</evidence>
<dbReference type="UniPathway" id="UPA00219"/>
<evidence type="ECO:0000256" key="1">
    <source>
        <dbReference type="ARBA" id="ARBA00001974"/>
    </source>
</evidence>
<keyword evidence="6 17" id="KW-0963">Cytoplasm</keyword>
<dbReference type="GO" id="GO:0051301">
    <property type="term" value="P:cell division"/>
    <property type="evidence" value="ECO:0007669"/>
    <property type="project" value="UniProtKB-KW"/>
</dbReference>
<keyword evidence="15 17" id="KW-0961">Cell wall biogenesis/degradation</keyword>
<evidence type="ECO:0000256" key="9">
    <source>
        <dbReference type="ARBA" id="ARBA00022827"/>
    </source>
</evidence>
<dbReference type="PANTHER" id="PTHR21071">
    <property type="entry name" value="UDP-N-ACETYLENOLPYRUVOYLGLUCOSAMINE REDUCTASE"/>
    <property type="match status" value="1"/>
</dbReference>
<feature type="compositionally biased region" description="Gly residues" evidence="18">
    <location>
        <begin position="1"/>
        <end position="10"/>
    </location>
</feature>
<feature type="region of interest" description="Disordered" evidence="18">
    <location>
        <begin position="1"/>
        <end position="24"/>
    </location>
</feature>
<feature type="domain" description="FAD-binding PCMH-type" evidence="19">
    <location>
        <begin position="42"/>
        <end position="219"/>
    </location>
</feature>
<keyword evidence="10 17" id="KW-0521">NADP</keyword>
<dbReference type="InterPro" id="IPR011601">
    <property type="entry name" value="MurB_C"/>
</dbReference>
<dbReference type="GO" id="GO:0071555">
    <property type="term" value="P:cell wall organization"/>
    <property type="evidence" value="ECO:0007669"/>
    <property type="project" value="UniProtKB-KW"/>
</dbReference>
<accession>A0A840IYZ9</accession>
<evidence type="ECO:0000256" key="11">
    <source>
        <dbReference type="ARBA" id="ARBA00022960"/>
    </source>
</evidence>
<dbReference type="GO" id="GO:0071949">
    <property type="term" value="F:FAD binding"/>
    <property type="evidence" value="ECO:0007669"/>
    <property type="project" value="InterPro"/>
</dbReference>
<dbReference type="Gene3D" id="3.30.465.10">
    <property type="match status" value="1"/>
</dbReference>
<name>A0A840IYZ9_9PSEU</name>
<dbReference type="PANTHER" id="PTHR21071:SF4">
    <property type="entry name" value="UDP-N-ACETYLENOLPYRUVOYLGLUCOSAMINE REDUCTASE"/>
    <property type="match status" value="1"/>
</dbReference>
<organism evidence="20 21">
    <name type="scientific">Amycolatopsis jiangsuensis</name>
    <dbReference type="NCBI Taxonomy" id="1181879"/>
    <lineage>
        <taxon>Bacteria</taxon>
        <taxon>Bacillati</taxon>
        <taxon>Actinomycetota</taxon>
        <taxon>Actinomycetes</taxon>
        <taxon>Pseudonocardiales</taxon>
        <taxon>Pseudonocardiaceae</taxon>
        <taxon>Amycolatopsis</taxon>
    </lineage>
</organism>
<keyword evidence="13 17" id="KW-0560">Oxidoreductase</keyword>
<comment type="subcellular location">
    <subcellularLocation>
        <location evidence="3 17">Cytoplasm</location>
    </subcellularLocation>
</comment>
<evidence type="ECO:0000256" key="17">
    <source>
        <dbReference type="HAMAP-Rule" id="MF_00037"/>
    </source>
</evidence>
<feature type="active site" evidence="17">
    <location>
        <position position="197"/>
    </location>
</feature>
<keyword evidence="7 17" id="KW-0132">Cell division</keyword>
<evidence type="ECO:0000256" key="5">
    <source>
        <dbReference type="ARBA" id="ARBA00010485"/>
    </source>
</evidence>
<dbReference type="GO" id="GO:0008762">
    <property type="term" value="F:UDP-N-acetylmuramate dehydrogenase activity"/>
    <property type="evidence" value="ECO:0007669"/>
    <property type="project" value="UniProtKB-UniRule"/>
</dbReference>
<evidence type="ECO:0000259" key="19">
    <source>
        <dbReference type="PROSITE" id="PS51387"/>
    </source>
</evidence>
<keyword evidence="9 17" id="KW-0274">FAD</keyword>
<dbReference type="Pfam" id="PF01565">
    <property type="entry name" value="FAD_binding_4"/>
    <property type="match status" value="1"/>
</dbReference>
<evidence type="ECO:0000256" key="3">
    <source>
        <dbReference type="ARBA" id="ARBA00004496"/>
    </source>
</evidence>
<dbReference type="NCBIfam" id="TIGR00179">
    <property type="entry name" value="murB"/>
    <property type="match status" value="1"/>
</dbReference>
<dbReference type="Gene3D" id="3.90.78.10">
    <property type="entry name" value="UDP-N-acetylenolpyruvoylglucosamine reductase, C-terminal domain"/>
    <property type="match status" value="1"/>
</dbReference>
<feature type="active site" description="Proton donor" evidence="17">
    <location>
        <position position="274"/>
    </location>
</feature>
<evidence type="ECO:0000313" key="21">
    <source>
        <dbReference type="Proteomes" id="UP000581769"/>
    </source>
</evidence>
<proteinExistence type="inferred from homology"/>
<dbReference type="HAMAP" id="MF_00037">
    <property type="entry name" value="MurB"/>
    <property type="match status" value="1"/>
</dbReference>
<evidence type="ECO:0000256" key="7">
    <source>
        <dbReference type="ARBA" id="ARBA00022618"/>
    </source>
</evidence>
<dbReference type="EMBL" id="JACHMG010000001">
    <property type="protein sequence ID" value="MBB4686635.1"/>
    <property type="molecule type" value="Genomic_DNA"/>
</dbReference>
<evidence type="ECO:0000256" key="15">
    <source>
        <dbReference type="ARBA" id="ARBA00023316"/>
    </source>
</evidence>
<protein>
    <recommendedName>
        <fullName evidence="17">UDP-N-acetylenolpyruvoylglucosamine reductase</fullName>
        <ecNumber evidence="17">1.3.1.98</ecNumber>
    </recommendedName>
    <alternativeName>
        <fullName evidence="17">UDP-N-acetylmuramate dehydrogenase</fullName>
    </alternativeName>
</protein>
<evidence type="ECO:0000256" key="12">
    <source>
        <dbReference type="ARBA" id="ARBA00022984"/>
    </source>
</evidence>
<dbReference type="InterPro" id="IPR006094">
    <property type="entry name" value="Oxid_FAD_bind_N"/>
</dbReference>
<reference evidence="20 21" key="1">
    <citation type="submission" date="2020-08" db="EMBL/GenBank/DDBJ databases">
        <title>Sequencing the genomes of 1000 actinobacteria strains.</title>
        <authorList>
            <person name="Klenk H.-P."/>
        </authorList>
    </citation>
    <scope>NUCLEOTIDE SEQUENCE [LARGE SCALE GENOMIC DNA]</scope>
    <source>
        <strain evidence="20 21">DSM 45859</strain>
    </source>
</reference>
<evidence type="ECO:0000256" key="13">
    <source>
        <dbReference type="ARBA" id="ARBA00023002"/>
    </source>
</evidence>
<dbReference type="InterPro" id="IPR036318">
    <property type="entry name" value="FAD-bd_PCMH-like_sf"/>
</dbReference>
<dbReference type="InterPro" id="IPR016167">
    <property type="entry name" value="FAD-bd_PCMH_sub1"/>
</dbReference>
<comment type="similarity">
    <text evidence="5 17">Belongs to the MurB family.</text>
</comment>
<keyword evidence="12 17" id="KW-0573">Peptidoglycan synthesis</keyword>
<comment type="function">
    <text evidence="2 17">Cell wall formation.</text>
</comment>
<keyword evidence="21" id="KW-1185">Reference proteome</keyword>
<comment type="pathway">
    <text evidence="4 17">Cell wall biogenesis; peptidoglycan biosynthesis.</text>
</comment>
<dbReference type="Gene3D" id="3.30.43.10">
    <property type="entry name" value="Uridine Diphospho-n-acetylenolpyruvylglucosamine Reductase, domain 2"/>
    <property type="match status" value="1"/>
</dbReference>
<dbReference type="GO" id="GO:0005829">
    <property type="term" value="C:cytosol"/>
    <property type="evidence" value="ECO:0007669"/>
    <property type="project" value="TreeGrafter"/>
</dbReference>
<evidence type="ECO:0000256" key="14">
    <source>
        <dbReference type="ARBA" id="ARBA00023306"/>
    </source>
</evidence>
<dbReference type="InterPro" id="IPR016166">
    <property type="entry name" value="FAD-bd_PCMH"/>
</dbReference>
<evidence type="ECO:0000256" key="2">
    <source>
        <dbReference type="ARBA" id="ARBA00003921"/>
    </source>
</evidence>
<keyword evidence="11 17" id="KW-0133">Cell shape</keyword>
<keyword evidence="14 17" id="KW-0131">Cell cycle</keyword>
<feature type="active site" evidence="17">
    <location>
        <position position="376"/>
    </location>
</feature>
<evidence type="ECO:0000256" key="16">
    <source>
        <dbReference type="ARBA" id="ARBA00048914"/>
    </source>
</evidence>
<dbReference type="SUPFAM" id="SSF56176">
    <property type="entry name" value="FAD-binding/transporter-associated domain-like"/>
    <property type="match status" value="1"/>
</dbReference>
<evidence type="ECO:0000256" key="8">
    <source>
        <dbReference type="ARBA" id="ARBA00022630"/>
    </source>
</evidence>